<evidence type="ECO:0000313" key="1">
    <source>
        <dbReference type="EMBL" id="OAD05595.1"/>
    </source>
</evidence>
<dbReference type="VEuPathDB" id="FungiDB:MUCCIDRAFT_80674"/>
<dbReference type="EMBL" id="AMYB01000003">
    <property type="protein sequence ID" value="OAD05595.1"/>
    <property type="molecule type" value="Genomic_DNA"/>
</dbReference>
<reference evidence="1 2" key="1">
    <citation type="submission" date="2015-06" db="EMBL/GenBank/DDBJ databases">
        <title>Expansion of signal transduction pathways in fungi by whole-genome duplication.</title>
        <authorList>
            <consortium name="DOE Joint Genome Institute"/>
            <person name="Corrochano L.M."/>
            <person name="Kuo A."/>
            <person name="Marcet-Houben M."/>
            <person name="Polaino S."/>
            <person name="Salamov A."/>
            <person name="Villalobos J.M."/>
            <person name="Alvarez M.I."/>
            <person name="Avalos J."/>
            <person name="Benito E.P."/>
            <person name="Benoit I."/>
            <person name="Burger G."/>
            <person name="Camino L.P."/>
            <person name="Canovas D."/>
            <person name="Cerda-Olmedo E."/>
            <person name="Cheng J.-F."/>
            <person name="Dominguez A."/>
            <person name="Elias M."/>
            <person name="Eslava A.P."/>
            <person name="Glaser F."/>
            <person name="Grimwood J."/>
            <person name="Gutierrez G."/>
            <person name="Heitman J."/>
            <person name="Henrissat B."/>
            <person name="Iturriaga E.A."/>
            <person name="Lang B.F."/>
            <person name="Lavin J.L."/>
            <person name="Lee S."/>
            <person name="Li W."/>
            <person name="Lindquist E."/>
            <person name="Lopez-Garcia S."/>
            <person name="Luque E.M."/>
            <person name="Marcos A.T."/>
            <person name="Martin J."/>
            <person name="Mccluskey K."/>
            <person name="Medina H.R."/>
            <person name="Miralles-Duran A."/>
            <person name="Miyazaki A."/>
            <person name="Munoz-Torres E."/>
            <person name="Oguiza J.A."/>
            <person name="Ohm R."/>
            <person name="Olmedo M."/>
            <person name="Orejas M."/>
            <person name="Ortiz-Castellanos L."/>
            <person name="Pisabarro A.G."/>
            <person name="Rodriguez-Romero J."/>
            <person name="Ruiz-Herrera J."/>
            <person name="Ruiz-Vazquez R."/>
            <person name="Sanz C."/>
            <person name="Schackwitz W."/>
            <person name="Schmutz J."/>
            <person name="Shahriari M."/>
            <person name="Shelest E."/>
            <person name="Silva-Franco F."/>
            <person name="Soanes D."/>
            <person name="Syed K."/>
            <person name="Tagua V.G."/>
            <person name="Talbot N.J."/>
            <person name="Thon M."/>
            <person name="De Vries R.P."/>
            <person name="Wiebenga A."/>
            <person name="Yadav J.S."/>
            <person name="Braun E.L."/>
            <person name="Baker S."/>
            <person name="Garre V."/>
            <person name="Horwitz B."/>
            <person name="Torres-Martinez S."/>
            <person name="Idnurm A."/>
            <person name="Herrera-Estrella A."/>
            <person name="Gabaldon T."/>
            <person name="Grigoriev I.V."/>
        </authorList>
    </citation>
    <scope>NUCLEOTIDE SEQUENCE [LARGE SCALE GENOMIC DNA]</scope>
    <source>
        <strain evidence="1 2">CBS 277.49</strain>
    </source>
</reference>
<dbReference type="OrthoDB" id="2261806at2759"/>
<comment type="caution">
    <text evidence="1">The sequence shown here is derived from an EMBL/GenBank/DDBJ whole genome shotgun (WGS) entry which is preliminary data.</text>
</comment>
<sequence length="197" mass="21664">MFNKLANRFSPLVTLYNRLVVVKPAATTEYYYDAHQTEQDQKPFQYNLHATADQGHLIITDTTEQCASGDKMEQENHDNDDFYVVGADSDEFSTTNNSAAMPSVHNGLSSSSSASNLVNYAYHAATIVAENTTRTAICGAARSCNFVWSEKKNIEEFVQEKTKKYAQPKVRGFGVDFANNPSIKFNLGAISPATAAA</sequence>
<gene>
    <name evidence="1" type="ORF">MUCCIDRAFT_80674</name>
</gene>
<keyword evidence="2" id="KW-1185">Reference proteome</keyword>
<proteinExistence type="predicted"/>
<name>A0A162MUK6_MUCCL</name>
<dbReference type="Proteomes" id="UP000077051">
    <property type="component" value="Unassembled WGS sequence"/>
</dbReference>
<organism evidence="1 2">
    <name type="scientific">Mucor lusitanicus CBS 277.49</name>
    <dbReference type="NCBI Taxonomy" id="747725"/>
    <lineage>
        <taxon>Eukaryota</taxon>
        <taxon>Fungi</taxon>
        <taxon>Fungi incertae sedis</taxon>
        <taxon>Mucoromycota</taxon>
        <taxon>Mucoromycotina</taxon>
        <taxon>Mucoromycetes</taxon>
        <taxon>Mucorales</taxon>
        <taxon>Mucorineae</taxon>
        <taxon>Mucoraceae</taxon>
        <taxon>Mucor</taxon>
    </lineage>
</organism>
<evidence type="ECO:0000313" key="2">
    <source>
        <dbReference type="Proteomes" id="UP000077051"/>
    </source>
</evidence>
<accession>A0A162MUK6</accession>
<dbReference type="AlphaFoldDB" id="A0A162MUK6"/>
<protein>
    <submittedName>
        <fullName evidence="1">Uncharacterized protein</fullName>
    </submittedName>
</protein>